<proteinExistence type="predicted"/>
<sequence>MSRVLEAEKLWLFRDDLVLVVDGARHGRWVEPLHLVSMWVQLHNVPSLNMTEKMAYVIGGLIGKVLKVDKDDGHDCIGRFLCIKVCFDVCEHLCIDFGYEGLLNYCIICGKIRHMTRCCKSEILGEEVSEEIECQRMGREKAFDAGLIGVGGSIVLEAGRVILVNHLEMETGITKTTETRMGGCFRTLTLFNLFPIIEAISRGGVKQSREDDYELDVIDKAVYRMYKIQRSGVDQVEATYEGSPHLQ</sequence>
<comment type="caution">
    <text evidence="1">The sequence shown here is derived from an EMBL/GenBank/DDBJ whole genome shotgun (WGS) entry which is preliminary data.</text>
</comment>
<protein>
    <recommendedName>
        <fullName evidence="3">DUF4283 domain-containing protein</fullName>
    </recommendedName>
</protein>
<dbReference type="PANTHER" id="PTHR31286:SF167">
    <property type="entry name" value="OS09G0268800 PROTEIN"/>
    <property type="match status" value="1"/>
</dbReference>
<gene>
    <name evidence="1" type="ORF">D8674_026043</name>
</gene>
<accession>A0A5N5I702</accession>
<reference evidence="1 2" key="1">
    <citation type="submission" date="2019-09" db="EMBL/GenBank/DDBJ databases">
        <authorList>
            <person name="Ou C."/>
        </authorList>
    </citation>
    <scope>NUCLEOTIDE SEQUENCE [LARGE SCALE GENOMIC DNA]</scope>
    <source>
        <strain evidence="1">S2</strain>
        <tissue evidence="1">Leaf</tissue>
    </source>
</reference>
<organism evidence="1 2">
    <name type="scientific">Pyrus ussuriensis x Pyrus communis</name>
    <dbReference type="NCBI Taxonomy" id="2448454"/>
    <lineage>
        <taxon>Eukaryota</taxon>
        <taxon>Viridiplantae</taxon>
        <taxon>Streptophyta</taxon>
        <taxon>Embryophyta</taxon>
        <taxon>Tracheophyta</taxon>
        <taxon>Spermatophyta</taxon>
        <taxon>Magnoliopsida</taxon>
        <taxon>eudicotyledons</taxon>
        <taxon>Gunneridae</taxon>
        <taxon>Pentapetalae</taxon>
        <taxon>rosids</taxon>
        <taxon>fabids</taxon>
        <taxon>Rosales</taxon>
        <taxon>Rosaceae</taxon>
        <taxon>Amygdaloideae</taxon>
        <taxon>Maleae</taxon>
        <taxon>Pyrus</taxon>
    </lineage>
</organism>
<evidence type="ECO:0008006" key="3">
    <source>
        <dbReference type="Google" id="ProtNLM"/>
    </source>
</evidence>
<dbReference type="InterPro" id="IPR040256">
    <property type="entry name" value="At4g02000-like"/>
</dbReference>
<dbReference type="PANTHER" id="PTHR31286">
    <property type="entry name" value="GLYCINE-RICH CELL WALL STRUCTURAL PROTEIN 1.8-LIKE"/>
    <property type="match status" value="1"/>
</dbReference>
<dbReference type="OrthoDB" id="1750606at2759"/>
<dbReference type="Proteomes" id="UP000327157">
    <property type="component" value="Chromosome 5"/>
</dbReference>
<evidence type="ECO:0000313" key="1">
    <source>
        <dbReference type="EMBL" id="KAB2635509.1"/>
    </source>
</evidence>
<reference evidence="1 2" key="3">
    <citation type="submission" date="2019-11" db="EMBL/GenBank/DDBJ databases">
        <title>A de novo genome assembly of a pear dwarfing rootstock.</title>
        <authorList>
            <person name="Wang F."/>
            <person name="Wang J."/>
            <person name="Li S."/>
            <person name="Zhang Y."/>
            <person name="Fang M."/>
            <person name="Ma L."/>
            <person name="Zhao Y."/>
            <person name="Jiang S."/>
        </authorList>
    </citation>
    <scope>NUCLEOTIDE SEQUENCE [LARGE SCALE GENOMIC DNA]</scope>
    <source>
        <strain evidence="1">S2</strain>
        <tissue evidence="1">Leaf</tissue>
    </source>
</reference>
<dbReference type="AlphaFoldDB" id="A0A5N5I702"/>
<dbReference type="EMBL" id="SMOL01000004">
    <property type="protein sequence ID" value="KAB2635509.1"/>
    <property type="molecule type" value="Genomic_DNA"/>
</dbReference>
<evidence type="ECO:0000313" key="2">
    <source>
        <dbReference type="Proteomes" id="UP000327157"/>
    </source>
</evidence>
<name>A0A5N5I702_9ROSA</name>
<reference evidence="2" key="2">
    <citation type="submission" date="2019-10" db="EMBL/GenBank/DDBJ databases">
        <title>A de novo genome assembly of a pear dwarfing rootstock.</title>
        <authorList>
            <person name="Wang F."/>
            <person name="Wang J."/>
            <person name="Li S."/>
            <person name="Zhang Y."/>
            <person name="Fang M."/>
            <person name="Ma L."/>
            <person name="Zhao Y."/>
            <person name="Jiang S."/>
        </authorList>
    </citation>
    <scope>NUCLEOTIDE SEQUENCE [LARGE SCALE GENOMIC DNA]</scope>
</reference>
<keyword evidence="2" id="KW-1185">Reference proteome</keyword>